<protein>
    <submittedName>
        <fullName evidence="1">Putative ovule protein</fullName>
    </submittedName>
</protein>
<dbReference type="EMBL" id="GEDG01037320">
    <property type="protein sequence ID" value="JAP08201.1"/>
    <property type="molecule type" value="Transcribed_RNA"/>
</dbReference>
<name>A0A0V0GKE3_SOLCH</name>
<organism evidence="1">
    <name type="scientific">Solanum chacoense</name>
    <name type="common">Chaco potato</name>
    <dbReference type="NCBI Taxonomy" id="4108"/>
    <lineage>
        <taxon>Eukaryota</taxon>
        <taxon>Viridiplantae</taxon>
        <taxon>Streptophyta</taxon>
        <taxon>Embryophyta</taxon>
        <taxon>Tracheophyta</taxon>
        <taxon>Spermatophyta</taxon>
        <taxon>Magnoliopsida</taxon>
        <taxon>eudicotyledons</taxon>
        <taxon>Gunneridae</taxon>
        <taxon>Pentapetalae</taxon>
        <taxon>asterids</taxon>
        <taxon>lamiids</taxon>
        <taxon>Solanales</taxon>
        <taxon>Solanaceae</taxon>
        <taxon>Solanoideae</taxon>
        <taxon>Solaneae</taxon>
        <taxon>Solanum</taxon>
    </lineage>
</organism>
<feature type="non-terminal residue" evidence="1">
    <location>
        <position position="1"/>
    </location>
</feature>
<accession>A0A0V0GKE3</accession>
<evidence type="ECO:0000313" key="1">
    <source>
        <dbReference type="EMBL" id="JAP08201.1"/>
    </source>
</evidence>
<dbReference type="AlphaFoldDB" id="A0A0V0GKE3"/>
<sequence>LSRKVISNLPKHPCGKFFVTVHKSQYTNQERQVLYTSTTITISFPKVKIFQKNSFQNHPLCSCT</sequence>
<proteinExistence type="predicted"/>
<reference evidence="1" key="1">
    <citation type="submission" date="2015-12" db="EMBL/GenBank/DDBJ databases">
        <title>Gene expression during late stages of embryo sac development: a critical building block for successful pollen-pistil interactions.</title>
        <authorList>
            <person name="Liu Y."/>
            <person name="Joly V."/>
            <person name="Sabar M."/>
            <person name="Matton D.P."/>
        </authorList>
    </citation>
    <scope>NUCLEOTIDE SEQUENCE</scope>
</reference>